<comment type="caution">
    <text evidence="1">The sequence shown here is derived from an EMBL/GenBank/DDBJ whole genome shotgun (WGS) entry which is preliminary data.</text>
</comment>
<accession>A0A2U2PBW5</accession>
<organism evidence="1 2">
    <name type="scientific">Pararcticibacter amylolyticus</name>
    <dbReference type="NCBI Taxonomy" id="2173175"/>
    <lineage>
        <taxon>Bacteria</taxon>
        <taxon>Pseudomonadati</taxon>
        <taxon>Bacteroidota</taxon>
        <taxon>Sphingobacteriia</taxon>
        <taxon>Sphingobacteriales</taxon>
        <taxon>Sphingobacteriaceae</taxon>
        <taxon>Pararcticibacter</taxon>
    </lineage>
</organism>
<sequence>MGAVPNLGRLPSALIAVFPIKRYVSIIFSDINIYQEPRTVHTAGSKKPIMMKPNDSELIKPELTTGYGCRQSDFQTNYLSEPKC</sequence>
<dbReference type="Proteomes" id="UP000245647">
    <property type="component" value="Unassembled WGS sequence"/>
</dbReference>
<gene>
    <name evidence="1" type="ORF">DDR33_21255</name>
</gene>
<reference evidence="1 2" key="1">
    <citation type="submission" date="2018-04" db="EMBL/GenBank/DDBJ databases">
        <title>Pedobacter chongqingensis sp. nov., isolated from a rottenly hemp rope.</title>
        <authorList>
            <person name="Cai Y."/>
        </authorList>
    </citation>
    <scope>NUCLEOTIDE SEQUENCE [LARGE SCALE GENOMIC DNA]</scope>
    <source>
        <strain evidence="1 2">FJ4-8</strain>
    </source>
</reference>
<protein>
    <submittedName>
        <fullName evidence="1">Uncharacterized protein</fullName>
    </submittedName>
</protein>
<dbReference type="AlphaFoldDB" id="A0A2U2PBW5"/>
<proteinExistence type="predicted"/>
<evidence type="ECO:0000313" key="1">
    <source>
        <dbReference type="EMBL" id="PWG78609.1"/>
    </source>
</evidence>
<evidence type="ECO:0000313" key="2">
    <source>
        <dbReference type="Proteomes" id="UP000245647"/>
    </source>
</evidence>
<keyword evidence="2" id="KW-1185">Reference proteome</keyword>
<name>A0A2U2PBW5_9SPHI</name>
<dbReference type="EMBL" id="QEAS01000022">
    <property type="protein sequence ID" value="PWG78609.1"/>
    <property type="molecule type" value="Genomic_DNA"/>
</dbReference>